<dbReference type="InterPro" id="IPR009781">
    <property type="entry name" value="DUF1345"/>
</dbReference>
<reference evidence="2 3" key="1">
    <citation type="submission" date="2016-11" db="EMBL/GenBank/DDBJ databases">
        <title>Whole genomes of Flavobacteriaceae.</title>
        <authorList>
            <person name="Stine C."/>
            <person name="Li C."/>
            <person name="Tadesse D."/>
        </authorList>
    </citation>
    <scope>NUCLEOTIDE SEQUENCE [LARGE SCALE GENOMIC DNA]</scope>
    <source>
        <strain evidence="2 3">CCUG 60112</strain>
    </source>
</reference>
<keyword evidence="1" id="KW-0812">Transmembrane</keyword>
<feature type="transmembrane region" description="Helical" evidence="1">
    <location>
        <begin position="15"/>
        <end position="33"/>
    </location>
</feature>
<accession>A0ABX4CXY3</accession>
<sequence>MKNKIKQNWIEKISGVIRLIISILFSLIVYLVLLSFKIDNQSRIILSWDTFCITSLFFCWILFFSTNENELCQIVAKQDENLKTIFSIVVIAVVLSLFGTLSLIDQTSDIPESKLFHSIISLSPVVFSWLLLHTTFTIRYAHFYHDHNELNTGSSIGGIKFPGKSKPDYVDFAYFSFVIGMTFQVSDVVITSKTIRRFALMHSLISFLFNTIIVALTISAISNLK</sequence>
<gene>
    <name evidence="2" type="ORF">B0A81_04260</name>
</gene>
<feature type="transmembrane region" description="Helical" evidence="1">
    <location>
        <begin position="84"/>
        <end position="103"/>
    </location>
</feature>
<dbReference type="Pfam" id="PF07077">
    <property type="entry name" value="DUF1345"/>
    <property type="match status" value="1"/>
</dbReference>
<dbReference type="RefSeq" id="WP_089056864.1">
    <property type="nucleotide sequence ID" value="NZ_MUHD01000006.1"/>
</dbReference>
<evidence type="ECO:0000256" key="1">
    <source>
        <dbReference type="SAM" id="Phobius"/>
    </source>
</evidence>
<evidence type="ECO:0000313" key="2">
    <source>
        <dbReference type="EMBL" id="OXB10227.1"/>
    </source>
</evidence>
<evidence type="ECO:0008006" key="4">
    <source>
        <dbReference type="Google" id="ProtNLM"/>
    </source>
</evidence>
<feature type="transmembrane region" description="Helical" evidence="1">
    <location>
        <begin position="45"/>
        <end position="64"/>
    </location>
</feature>
<dbReference type="EMBL" id="MUHD01000006">
    <property type="protein sequence ID" value="OXB10227.1"/>
    <property type="molecule type" value="Genomic_DNA"/>
</dbReference>
<keyword evidence="1" id="KW-1133">Transmembrane helix</keyword>
<name>A0ABX4CXY3_9FLAO</name>
<feature type="transmembrane region" description="Helical" evidence="1">
    <location>
        <begin position="115"/>
        <end position="132"/>
    </location>
</feature>
<keyword evidence="1" id="KW-0472">Membrane</keyword>
<dbReference type="Proteomes" id="UP000198381">
    <property type="component" value="Unassembled WGS sequence"/>
</dbReference>
<keyword evidence="3" id="KW-1185">Reference proteome</keyword>
<protein>
    <recommendedName>
        <fullName evidence="4">DUF1345 domain-containing protein</fullName>
    </recommendedName>
</protein>
<evidence type="ECO:0000313" key="3">
    <source>
        <dbReference type="Proteomes" id="UP000198381"/>
    </source>
</evidence>
<proteinExistence type="predicted"/>
<comment type="caution">
    <text evidence="2">The sequence shown here is derived from an EMBL/GenBank/DDBJ whole genome shotgun (WGS) entry which is preliminary data.</text>
</comment>
<feature type="transmembrane region" description="Helical" evidence="1">
    <location>
        <begin position="198"/>
        <end position="221"/>
    </location>
</feature>
<organism evidence="2 3">
    <name type="scientific">Flavobacterium plurextorum</name>
    <dbReference type="NCBI Taxonomy" id="1114867"/>
    <lineage>
        <taxon>Bacteria</taxon>
        <taxon>Pseudomonadati</taxon>
        <taxon>Bacteroidota</taxon>
        <taxon>Flavobacteriia</taxon>
        <taxon>Flavobacteriales</taxon>
        <taxon>Flavobacteriaceae</taxon>
        <taxon>Flavobacterium</taxon>
    </lineage>
</organism>